<proteinExistence type="predicted"/>
<comment type="caution">
    <text evidence="1">The sequence shown here is derived from an EMBL/GenBank/DDBJ whole genome shotgun (WGS) entry which is preliminary data.</text>
</comment>
<sequence>RPDQRGRLTCKTNDEIRRTAALPVEDRQARTAGDGDVKNGVSTADGLIIALLMAPSGGMSNGCIVISSPWAQMNGESVSVCQRLEVTHCHR</sequence>
<evidence type="ECO:0000313" key="2">
    <source>
        <dbReference type="Proteomes" id="UP001148018"/>
    </source>
</evidence>
<evidence type="ECO:0000313" key="1">
    <source>
        <dbReference type="EMBL" id="KAJ3603615.1"/>
    </source>
</evidence>
<reference evidence="1" key="1">
    <citation type="submission" date="2022-07" db="EMBL/GenBank/DDBJ databases">
        <title>Chromosome-level genome of Muraenolepis orangiensis.</title>
        <authorList>
            <person name="Kim J."/>
        </authorList>
    </citation>
    <scope>NUCLEOTIDE SEQUENCE</scope>
    <source>
        <strain evidence="1">KU_S4_2022</strain>
        <tissue evidence="1">Muscle</tissue>
    </source>
</reference>
<dbReference type="Proteomes" id="UP001148018">
    <property type="component" value="Unassembled WGS sequence"/>
</dbReference>
<dbReference type="EMBL" id="JANIIK010000044">
    <property type="protein sequence ID" value="KAJ3603615.1"/>
    <property type="molecule type" value="Genomic_DNA"/>
</dbReference>
<name>A0A9Q0EAF2_9TELE</name>
<feature type="non-terminal residue" evidence="1">
    <location>
        <position position="91"/>
    </location>
</feature>
<organism evidence="1 2">
    <name type="scientific">Muraenolepis orangiensis</name>
    <name type="common">Patagonian moray cod</name>
    <dbReference type="NCBI Taxonomy" id="630683"/>
    <lineage>
        <taxon>Eukaryota</taxon>
        <taxon>Metazoa</taxon>
        <taxon>Chordata</taxon>
        <taxon>Craniata</taxon>
        <taxon>Vertebrata</taxon>
        <taxon>Euteleostomi</taxon>
        <taxon>Actinopterygii</taxon>
        <taxon>Neopterygii</taxon>
        <taxon>Teleostei</taxon>
        <taxon>Neoteleostei</taxon>
        <taxon>Acanthomorphata</taxon>
        <taxon>Zeiogadaria</taxon>
        <taxon>Gadariae</taxon>
        <taxon>Gadiformes</taxon>
        <taxon>Muraenolepidoidei</taxon>
        <taxon>Muraenolepididae</taxon>
        <taxon>Muraenolepis</taxon>
    </lineage>
</organism>
<protein>
    <submittedName>
        <fullName evidence="1">Uncharacterized protein</fullName>
    </submittedName>
</protein>
<accession>A0A9Q0EAF2</accession>
<keyword evidence="2" id="KW-1185">Reference proteome</keyword>
<dbReference type="AlphaFoldDB" id="A0A9Q0EAF2"/>
<feature type="non-terminal residue" evidence="1">
    <location>
        <position position="1"/>
    </location>
</feature>
<gene>
    <name evidence="1" type="ORF">NHX12_028360</name>
</gene>